<proteinExistence type="predicted"/>
<organism evidence="1 2">
    <name type="scientific">Caenorhabditis remanei</name>
    <name type="common">Caenorhabditis vulgaris</name>
    <dbReference type="NCBI Taxonomy" id="31234"/>
    <lineage>
        <taxon>Eukaryota</taxon>
        <taxon>Metazoa</taxon>
        <taxon>Ecdysozoa</taxon>
        <taxon>Nematoda</taxon>
        <taxon>Chromadorea</taxon>
        <taxon>Rhabditida</taxon>
        <taxon>Rhabditina</taxon>
        <taxon>Rhabditomorpha</taxon>
        <taxon>Rhabditoidea</taxon>
        <taxon>Rhabditidae</taxon>
        <taxon>Peloderinae</taxon>
        <taxon>Caenorhabditis</taxon>
    </lineage>
</organism>
<feature type="non-terminal residue" evidence="1">
    <location>
        <position position="1"/>
    </location>
</feature>
<keyword evidence="2" id="KW-1185">Reference proteome</keyword>
<dbReference type="EMBL" id="NMWX01000912">
    <property type="protein sequence ID" value="OZF74919.1"/>
    <property type="molecule type" value="Genomic_DNA"/>
</dbReference>
<dbReference type="Proteomes" id="UP000216624">
    <property type="component" value="Unassembled WGS sequence"/>
</dbReference>
<protein>
    <submittedName>
        <fullName evidence="1">Uncharacterized protein</fullName>
    </submittedName>
</protein>
<sequence length="83" mass="9467">MTGHDEQEEGDVEEEVKLEIGEKNGRKTVNTFIGGTEIKRKMKLAVGLILDTTKKMNLSEDSCKESFKIIHRCSELLFVFEFS</sequence>
<gene>
    <name evidence="1" type="ORF">FL82_12486</name>
</gene>
<comment type="caution">
    <text evidence="1">The sequence shown here is derived from an EMBL/GenBank/DDBJ whole genome shotgun (WGS) entry which is preliminary data.</text>
</comment>
<reference evidence="1" key="1">
    <citation type="submission" date="2017-08" db="EMBL/GenBank/DDBJ databases">
        <authorList>
            <person name="de Groot N.N."/>
        </authorList>
    </citation>
    <scope>NUCLEOTIDE SEQUENCE [LARGE SCALE GENOMIC DNA]</scope>
    <source>
        <strain evidence="1">PX439</strain>
    </source>
</reference>
<dbReference type="HOGENOM" id="CLU_2544773_0_0_1"/>
<name>A0A260YP45_CAERE</name>
<accession>A0A260YP45</accession>
<evidence type="ECO:0000313" key="1">
    <source>
        <dbReference type="EMBL" id="OZF74919.1"/>
    </source>
</evidence>
<evidence type="ECO:0000313" key="2">
    <source>
        <dbReference type="Proteomes" id="UP000216624"/>
    </source>
</evidence>